<dbReference type="Pfam" id="PF04736">
    <property type="entry name" value="Eclosion"/>
    <property type="match status" value="1"/>
</dbReference>
<accession>A0AAW0YDV3</accession>
<evidence type="ECO:0000313" key="3">
    <source>
        <dbReference type="Proteomes" id="UP001445076"/>
    </source>
</evidence>
<protein>
    <recommendedName>
        <fullName evidence="4">Eclosion hormone</fullName>
    </recommendedName>
</protein>
<dbReference type="EMBL" id="JARKIK010000008">
    <property type="protein sequence ID" value="KAK8750007.1"/>
    <property type="molecule type" value="Genomic_DNA"/>
</dbReference>
<proteinExistence type="predicted"/>
<sequence>LAPVPVNTAPDSRLSTCSLGSLCQTLVDSHYLYMSFKPDMRVVVLSVMFLMALVTLSQAASITSMCIRNCGQCKEMYGDYFHGQACAESCIMTQGVSIPDCNNPATFNRFLKRFI</sequence>
<dbReference type="EMBL" id="JARKIK010000008">
    <property type="protein sequence ID" value="KAK8750008.1"/>
    <property type="molecule type" value="Genomic_DNA"/>
</dbReference>
<dbReference type="AlphaFoldDB" id="A0AAW0YDV3"/>
<dbReference type="GO" id="GO:0018990">
    <property type="term" value="P:ecdysis, chitin-based cuticle"/>
    <property type="evidence" value="ECO:0007669"/>
    <property type="project" value="InterPro"/>
</dbReference>
<keyword evidence="1" id="KW-1133">Transmembrane helix</keyword>
<evidence type="ECO:0008006" key="4">
    <source>
        <dbReference type="Google" id="ProtNLM"/>
    </source>
</evidence>
<dbReference type="EMBL" id="JARKIK010000008">
    <property type="protein sequence ID" value="KAK8750004.1"/>
    <property type="molecule type" value="Genomic_DNA"/>
</dbReference>
<keyword evidence="1" id="KW-0472">Membrane</keyword>
<dbReference type="EMBL" id="JARKIK010000008">
    <property type="protein sequence ID" value="KAK8750005.1"/>
    <property type="molecule type" value="Genomic_DNA"/>
</dbReference>
<reference evidence="2" key="2">
    <citation type="submission" date="2024-01" db="EMBL/GenBank/DDBJ databases">
        <authorList>
            <person name="He J."/>
            <person name="Wang M."/>
            <person name="Zheng J."/>
            <person name="Liu Z."/>
        </authorList>
    </citation>
    <scope>NUCLEOTIDE SEQUENCE</scope>
    <source>
        <strain evidence="2">ZL_2023a</strain>
        <tissue evidence="2">Muscle</tissue>
    </source>
</reference>
<gene>
    <name evidence="2" type="ORF">OTU49_015178</name>
</gene>
<feature type="transmembrane region" description="Helical" evidence="1">
    <location>
        <begin position="42"/>
        <end position="60"/>
    </location>
</feature>
<dbReference type="EMBL" id="JARKIK010000008">
    <property type="protein sequence ID" value="KAK8750003.1"/>
    <property type="molecule type" value="Genomic_DNA"/>
</dbReference>
<dbReference type="Proteomes" id="UP001445076">
    <property type="component" value="Unassembled WGS sequence"/>
</dbReference>
<evidence type="ECO:0000256" key="1">
    <source>
        <dbReference type="SAM" id="Phobius"/>
    </source>
</evidence>
<keyword evidence="3" id="KW-1185">Reference proteome</keyword>
<reference evidence="2 3" key="1">
    <citation type="journal article" date="2024" name="BMC Genomics">
        <title>Genome assembly of redclaw crayfish (Cherax quadricarinatus) provides insights into its immune adaptation and hypoxia tolerance.</title>
        <authorList>
            <person name="Liu Z."/>
            <person name="Zheng J."/>
            <person name="Li H."/>
            <person name="Fang K."/>
            <person name="Wang S."/>
            <person name="He J."/>
            <person name="Zhou D."/>
            <person name="Weng S."/>
            <person name="Chi M."/>
            <person name="Gu Z."/>
            <person name="He J."/>
            <person name="Li F."/>
            <person name="Wang M."/>
        </authorList>
    </citation>
    <scope>NUCLEOTIDE SEQUENCE [LARGE SCALE GENOMIC DNA]</scope>
    <source>
        <strain evidence="2">ZL_2023a</strain>
    </source>
</reference>
<feature type="non-terminal residue" evidence="2">
    <location>
        <position position="1"/>
    </location>
</feature>
<organism evidence="2 3">
    <name type="scientific">Cherax quadricarinatus</name>
    <name type="common">Australian red claw crayfish</name>
    <dbReference type="NCBI Taxonomy" id="27406"/>
    <lineage>
        <taxon>Eukaryota</taxon>
        <taxon>Metazoa</taxon>
        <taxon>Ecdysozoa</taxon>
        <taxon>Arthropoda</taxon>
        <taxon>Crustacea</taxon>
        <taxon>Multicrustacea</taxon>
        <taxon>Malacostraca</taxon>
        <taxon>Eumalacostraca</taxon>
        <taxon>Eucarida</taxon>
        <taxon>Decapoda</taxon>
        <taxon>Pleocyemata</taxon>
        <taxon>Astacidea</taxon>
        <taxon>Parastacoidea</taxon>
        <taxon>Parastacidae</taxon>
        <taxon>Cherax</taxon>
    </lineage>
</organism>
<dbReference type="GO" id="GO:0008255">
    <property type="term" value="F:ecdysis-triggering hormone activity"/>
    <property type="evidence" value="ECO:0007669"/>
    <property type="project" value="InterPro"/>
</dbReference>
<name>A0AAW0YDV3_CHEQU</name>
<dbReference type="EMBL" id="JARKIK010000008">
    <property type="protein sequence ID" value="KAK8750006.1"/>
    <property type="molecule type" value="Genomic_DNA"/>
</dbReference>
<comment type="caution">
    <text evidence="2">The sequence shown here is derived from an EMBL/GenBank/DDBJ whole genome shotgun (WGS) entry which is preliminary data.</text>
</comment>
<keyword evidence="1" id="KW-0812">Transmembrane</keyword>
<dbReference type="GO" id="GO:0007218">
    <property type="term" value="P:neuropeptide signaling pathway"/>
    <property type="evidence" value="ECO:0007669"/>
    <property type="project" value="InterPro"/>
</dbReference>
<dbReference type="InterPro" id="IPR006825">
    <property type="entry name" value="Eclosion"/>
</dbReference>
<evidence type="ECO:0000313" key="2">
    <source>
        <dbReference type="EMBL" id="KAK8750004.1"/>
    </source>
</evidence>